<proteinExistence type="predicted"/>
<accession>A0A3M9XPX5</accession>
<gene>
    <name evidence="1" type="ORF">D1O30_09550</name>
</gene>
<name>A0A3M9XPX5_9HYPH</name>
<protein>
    <submittedName>
        <fullName evidence="1">Uncharacterized protein</fullName>
    </submittedName>
</protein>
<dbReference type="EMBL" id="QWDD01000001">
    <property type="protein sequence ID" value="RNJ49802.1"/>
    <property type="molecule type" value="Genomic_DNA"/>
</dbReference>
<reference evidence="1 2" key="1">
    <citation type="submission" date="2018-08" db="EMBL/GenBank/DDBJ databases">
        <title>Genome sequence of Methylocystis hirsuta CSC1, a methanotroph able to accumulate PHAs.</title>
        <authorList>
            <person name="Bordel S."/>
            <person name="Rodriguez E."/>
            <person name="Gancedo J."/>
            <person name="Munoz R."/>
        </authorList>
    </citation>
    <scope>NUCLEOTIDE SEQUENCE [LARGE SCALE GENOMIC DNA]</scope>
    <source>
        <strain evidence="1 2">CSC1</strain>
    </source>
</reference>
<keyword evidence="2" id="KW-1185">Reference proteome</keyword>
<comment type="caution">
    <text evidence="1">The sequence shown here is derived from an EMBL/GenBank/DDBJ whole genome shotgun (WGS) entry which is preliminary data.</text>
</comment>
<organism evidence="1 2">
    <name type="scientific">Methylocystis hirsuta</name>
    <dbReference type="NCBI Taxonomy" id="369798"/>
    <lineage>
        <taxon>Bacteria</taxon>
        <taxon>Pseudomonadati</taxon>
        <taxon>Pseudomonadota</taxon>
        <taxon>Alphaproteobacteria</taxon>
        <taxon>Hyphomicrobiales</taxon>
        <taxon>Methylocystaceae</taxon>
        <taxon>Methylocystis</taxon>
    </lineage>
</organism>
<evidence type="ECO:0000313" key="2">
    <source>
        <dbReference type="Proteomes" id="UP000268623"/>
    </source>
</evidence>
<dbReference type="Proteomes" id="UP000268623">
    <property type="component" value="Unassembled WGS sequence"/>
</dbReference>
<evidence type="ECO:0000313" key="1">
    <source>
        <dbReference type="EMBL" id="RNJ49802.1"/>
    </source>
</evidence>
<sequence>MSYRRRPIRAVHERVIEPFCGAGLATAPLYKKAKETKWFSWRFLRAARESRGGLRSAARICQNRGLSGVATPAPYANV</sequence>
<dbReference type="AlphaFoldDB" id="A0A3M9XPX5"/>